<sequence>MFKEYNLEIKKVLSSKSAADWKIILEKHKLMIARIQHERIIHLLVTIFVGIVFSIISIVIIVTKESILVALWIPILFLFFGYLIHYRFLENTTQSWYILEDKIIEKIKL</sequence>
<dbReference type="Proteomes" id="UP000230214">
    <property type="component" value="Unassembled WGS sequence"/>
</dbReference>
<dbReference type="EMBL" id="PCXU01000037">
    <property type="protein sequence ID" value="PIR43114.1"/>
    <property type="molecule type" value="Genomic_DNA"/>
</dbReference>
<keyword evidence="1" id="KW-1133">Transmembrane helix</keyword>
<accession>A0A2H0RAR4</accession>
<feature type="transmembrane region" description="Helical" evidence="1">
    <location>
        <begin position="40"/>
        <end position="61"/>
    </location>
</feature>
<organism evidence="2 3">
    <name type="scientific">candidate division WWE3 bacterium CG10_big_fil_rev_8_21_14_0_10_32_10</name>
    <dbReference type="NCBI Taxonomy" id="1975090"/>
    <lineage>
        <taxon>Bacteria</taxon>
        <taxon>Katanobacteria</taxon>
    </lineage>
</organism>
<keyword evidence="1" id="KW-0472">Membrane</keyword>
<evidence type="ECO:0000313" key="2">
    <source>
        <dbReference type="EMBL" id="PIR43114.1"/>
    </source>
</evidence>
<name>A0A2H0RAR4_UNCKA</name>
<gene>
    <name evidence="2" type="ORF">COV24_04335</name>
</gene>
<comment type="caution">
    <text evidence="2">The sequence shown here is derived from an EMBL/GenBank/DDBJ whole genome shotgun (WGS) entry which is preliminary data.</text>
</comment>
<feature type="transmembrane region" description="Helical" evidence="1">
    <location>
        <begin position="67"/>
        <end position="84"/>
    </location>
</feature>
<protein>
    <recommendedName>
        <fullName evidence="4">2TM domain-containing protein</fullName>
    </recommendedName>
</protein>
<keyword evidence="1" id="KW-0812">Transmembrane</keyword>
<reference evidence="2 3" key="1">
    <citation type="submission" date="2017-09" db="EMBL/GenBank/DDBJ databases">
        <title>Depth-based differentiation of microbial function through sediment-hosted aquifers and enrichment of novel symbionts in the deep terrestrial subsurface.</title>
        <authorList>
            <person name="Probst A.J."/>
            <person name="Ladd B."/>
            <person name="Jarett J.K."/>
            <person name="Geller-Mcgrath D.E."/>
            <person name="Sieber C.M."/>
            <person name="Emerson J.B."/>
            <person name="Anantharaman K."/>
            <person name="Thomas B.C."/>
            <person name="Malmstrom R."/>
            <person name="Stieglmeier M."/>
            <person name="Klingl A."/>
            <person name="Woyke T."/>
            <person name="Ryan C.M."/>
            <person name="Banfield J.F."/>
        </authorList>
    </citation>
    <scope>NUCLEOTIDE SEQUENCE [LARGE SCALE GENOMIC DNA]</scope>
    <source>
        <strain evidence="2">CG10_big_fil_rev_8_21_14_0_10_32_10</strain>
    </source>
</reference>
<proteinExistence type="predicted"/>
<evidence type="ECO:0000313" key="3">
    <source>
        <dbReference type="Proteomes" id="UP000230214"/>
    </source>
</evidence>
<dbReference type="AlphaFoldDB" id="A0A2H0RAR4"/>
<evidence type="ECO:0008006" key="4">
    <source>
        <dbReference type="Google" id="ProtNLM"/>
    </source>
</evidence>
<evidence type="ECO:0000256" key="1">
    <source>
        <dbReference type="SAM" id="Phobius"/>
    </source>
</evidence>